<proteinExistence type="predicted"/>
<dbReference type="RefSeq" id="XP_066695723.1">
    <property type="nucleotide sequence ID" value="XM_066849027.1"/>
</dbReference>
<dbReference type="Proteomes" id="UP001391051">
    <property type="component" value="Unassembled WGS sequence"/>
</dbReference>
<name>A0ABR1Q124_9PEZI</name>
<accession>A0ABR1Q124</accession>
<evidence type="ECO:0000313" key="1">
    <source>
        <dbReference type="EMBL" id="KAK7943692.1"/>
    </source>
</evidence>
<dbReference type="GeneID" id="92082089"/>
<reference evidence="1 2" key="1">
    <citation type="submission" date="2023-01" db="EMBL/GenBank/DDBJ databases">
        <title>Analysis of 21 Apiospora genomes using comparative genomics revels a genus with tremendous synthesis potential of carbohydrate active enzymes and secondary metabolites.</title>
        <authorList>
            <person name="Sorensen T."/>
        </authorList>
    </citation>
    <scope>NUCLEOTIDE SEQUENCE [LARGE SCALE GENOMIC DNA]</scope>
    <source>
        <strain evidence="1 2">CBS 24483</strain>
    </source>
</reference>
<sequence length="87" mass="9568">MKRTPKPCHVLFAGDAEDLPATAGLGERNSPYQAMGISTHMVERINHSVFKVVDRGRETGIINRSSPDTRVMGGCYWGKCNGLRTYG</sequence>
<gene>
    <name evidence="1" type="ORF">PG986_012805</name>
</gene>
<evidence type="ECO:0000313" key="2">
    <source>
        <dbReference type="Proteomes" id="UP001391051"/>
    </source>
</evidence>
<comment type="caution">
    <text evidence="1">The sequence shown here is derived from an EMBL/GenBank/DDBJ whole genome shotgun (WGS) entry which is preliminary data.</text>
</comment>
<organism evidence="1 2">
    <name type="scientific">Apiospora aurea</name>
    <dbReference type="NCBI Taxonomy" id="335848"/>
    <lineage>
        <taxon>Eukaryota</taxon>
        <taxon>Fungi</taxon>
        <taxon>Dikarya</taxon>
        <taxon>Ascomycota</taxon>
        <taxon>Pezizomycotina</taxon>
        <taxon>Sordariomycetes</taxon>
        <taxon>Xylariomycetidae</taxon>
        <taxon>Amphisphaeriales</taxon>
        <taxon>Apiosporaceae</taxon>
        <taxon>Apiospora</taxon>
    </lineage>
</organism>
<keyword evidence="2" id="KW-1185">Reference proteome</keyword>
<dbReference type="EMBL" id="JAQQWE010000008">
    <property type="protein sequence ID" value="KAK7943692.1"/>
    <property type="molecule type" value="Genomic_DNA"/>
</dbReference>
<protein>
    <submittedName>
        <fullName evidence="1">Uncharacterized protein</fullName>
    </submittedName>
</protein>